<evidence type="ECO:0008006" key="6">
    <source>
        <dbReference type="Google" id="ProtNLM"/>
    </source>
</evidence>
<evidence type="ECO:0000313" key="4">
    <source>
        <dbReference type="EMBL" id="OGL44009.1"/>
    </source>
</evidence>
<keyword evidence="3" id="KW-1133">Transmembrane helix</keyword>
<evidence type="ECO:0000256" key="1">
    <source>
        <dbReference type="ARBA" id="ARBA00022676"/>
    </source>
</evidence>
<sequence length="364" mass="41351">MMYNRLLKEPKNILVMRLGGIGEIIAITPALRAIRKRFPHARIVLLAQYSSYKIIEGAGLVDEIIKADEVFAADGLFNMLNYKFISELISLLRRIRVDKYDLFLSFQHLYYLRSILKPMLIGLMCGARRKVGFDSYSRGFFFTDRIPDFRMEPRHLIYRNKEFLHSLGIDIDDFSTTITISKEDNVSADILLQDFGITKTDVLIGVNPGSSRPATRWDRDRFCALLCRIMQKHKVRILLVGGKDERELCDDIANTVGEGCINIAGSTTIGQLAAIIAKLELFISNDTGPLHIAHSLGVPTIGIFRPGEYPIWGSYSEKNKFIAIYRDVWCAPCYRYTCGHHTCMKLVEVDDVYKGVGQLLKNVL</sequence>
<dbReference type="Proteomes" id="UP000178797">
    <property type="component" value="Unassembled WGS sequence"/>
</dbReference>
<keyword evidence="3" id="KW-0812">Transmembrane</keyword>
<evidence type="ECO:0000256" key="2">
    <source>
        <dbReference type="ARBA" id="ARBA00022679"/>
    </source>
</evidence>
<dbReference type="GO" id="GO:0005829">
    <property type="term" value="C:cytosol"/>
    <property type="evidence" value="ECO:0007669"/>
    <property type="project" value="TreeGrafter"/>
</dbReference>
<dbReference type="AlphaFoldDB" id="A0A1F7RR34"/>
<dbReference type="Pfam" id="PF01075">
    <property type="entry name" value="Glyco_transf_9"/>
    <property type="match status" value="1"/>
</dbReference>
<feature type="transmembrane region" description="Helical" evidence="3">
    <location>
        <begin position="12"/>
        <end position="34"/>
    </location>
</feature>
<proteinExistence type="predicted"/>
<name>A0A1F7RR34_9BACT</name>
<dbReference type="Gene3D" id="3.40.50.2000">
    <property type="entry name" value="Glycogen Phosphorylase B"/>
    <property type="match status" value="2"/>
</dbReference>
<dbReference type="PANTHER" id="PTHR30160">
    <property type="entry name" value="TETRAACYLDISACCHARIDE 4'-KINASE-RELATED"/>
    <property type="match status" value="1"/>
</dbReference>
<evidence type="ECO:0000313" key="5">
    <source>
        <dbReference type="Proteomes" id="UP000178797"/>
    </source>
</evidence>
<dbReference type="EMBL" id="MGDE01000199">
    <property type="protein sequence ID" value="OGL44009.1"/>
    <property type="molecule type" value="Genomic_DNA"/>
</dbReference>
<keyword evidence="1" id="KW-0328">Glycosyltransferase</keyword>
<dbReference type="InterPro" id="IPR051199">
    <property type="entry name" value="LPS_LOS_Heptosyltrfase"/>
</dbReference>
<accession>A0A1F7RR34</accession>
<protein>
    <recommendedName>
        <fullName evidence="6">Lipopolysaccharide heptosyltransferase II</fullName>
    </recommendedName>
</protein>
<dbReference type="SUPFAM" id="SSF53756">
    <property type="entry name" value="UDP-Glycosyltransferase/glycogen phosphorylase"/>
    <property type="match status" value="1"/>
</dbReference>
<organism evidence="4 5">
    <name type="scientific">Candidatus Schekmanbacteria bacterium RBG_16_38_10</name>
    <dbReference type="NCBI Taxonomy" id="1817879"/>
    <lineage>
        <taxon>Bacteria</taxon>
        <taxon>Candidatus Schekmaniibacteriota</taxon>
    </lineage>
</organism>
<dbReference type="GO" id="GO:0009244">
    <property type="term" value="P:lipopolysaccharide core region biosynthetic process"/>
    <property type="evidence" value="ECO:0007669"/>
    <property type="project" value="TreeGrafter"/>
</dbReference>
<comment type="caution">
    <text evidence="4">The sequence shown here is derived from an EMBL/GenBank/DDBJ whole genome shotgun (WGS) entry which is preliminary data.</text>
</comment>
<dbReference type="InterPro" id="IPR002201">
    <property type="entry name" value="Glyco_trans_9"/>
</dbReference>
<evidence type="ECO:0000256" key="3">
    <source>
        <dbReference type="SAM" id="Phobius"/>
    </source>
</evidence>
<gene>
    <name evidence="4" type="ORF">A2W05_04225</name>
</gene>
<dbReference type="GO" id="GO:0008713">
    <property type="term" value="F:ADP-heptose-lipopolysaccharide heptosyltransferase activity"/>
    <property type="evidence" value="ECO:0007669"/>
    <property type="project" value="TreeGrafter"/>
</dbReference>
<dbReference type="CDD" id="cd03789">
    <property type="entry name" value="GT9_LPS_heptosyltransferase"/>
    <property type="match status" value="1"/>
</dbReference>
<reference evidence="4 5" key="1">
    <citation type="journal article" date="2016" name="Nat. Commun.">
        <title>Thousands of microbial genomes shed light on interconnected biogeochemical processes in an aquifer system.</title>
        <authorList>
            <person name="Anantharaman K."/>
            <person name="Brown C.T."/>
            <person name="Hug L.A."/>
            <person name="Sharon I."/>
            <person name="Castelle C.J."/>
            <person name="Probst A.J."/>
            <person name="Thomas B.C."/>
            <person name="Singh A."/>
            <person name="Wilkins M.J."/>
            <person name="Karaoz U."/>
            <person name="Brodie E.L."/>
            <person name="Williams K.H."/>
            <person name="Hubbard S.S."/>
            <person name="Banfield J.F."/>
        </authorList>
    </citation>
    <scope>NUCLEOTIDE SEQUENCE [LARGE SCALE GENOMIC DNA]</scope>
</reference>
<keyword evidence="3" id="KW-0472">Membrane</keyword>
<keyword evidence="2" id="KW-0808">Transferase</keyword>